<reference evidence="3" key="1">
    <citation type="journal article" date="2022" name="bioRxiv">
        <title>Genomics of Preaxostyla Flagellates Illuminates Evolutionary Transitions and the Path Towards Mitochondrial Loss.</title>
        <authorList>
            <person name="Novak L.V.F."/>
            <person name="Treitli S.C."/>
            <person name="Pyrih J."/>
            <person name="Halakuc P."/>
            <person name="Pipaliya S.V."/>
            <person name="Vacek V."/>
            <person name="Brzon O."/>
            <person name="Soukal P."/>
            <person name="Eme L."/>
            <person name="Dacks J.B."/>
            <person name="Karnkowska A."/>
            <person name="Elias M."/>
            <person name="Hampl V."/>
        </authorList>
    </citation>
    <scope>NUCLEOTIDE SEQUENCE</scope>
    <source>
        <strain evidence="3">RCP-MX</strain>
    </source>
</reference>
<evidence type="ECO:0000313" key="4">
    <source>
        <dbReference type="Proteomes" id="UP001141327"/>
    </source>
</evidence>
<dbReference type="Proteomes" id="UP001141327">
    <property type="component" value="Unassembled WGS sequence"/>
</dbReference>
<dbReference type="EMBL" id="JAPMOS010000110">
    <property type="protein sequence ID" value="KAJ4455374.1"/>
    <property type="molecule type" value="Genomic_DNA"/>
</dbReference>
<dbReference type="PANTHER" id="PTHR13037">
    <property type="entry name" value="FORMIN"/>
    <property type="match status" value="1"/>
</dbReference>
<dbReference type="PANTHER" id="PTHR13037:SF24">
    <property type="entry name" value="POLYCOMB PROTEIN PCL-RELATED"/>
    <property type="match status" value="1"/>
</dbReference>
<name>A0ABQ8UDE7_9EUKA</name>
<evidence type="ECO:0000256" key="2">
    <source>
        <dbReference type="SAM" id="MobiDB-lite"/>
    </source>
</evidence>
<organism evidence="3 4">
    <name type="scientific">Paratrimastix pyriformis</name>
    <dbReference type="NCBI Taxonomy" id="342808"/>
    <lineage>
        <taxon>Eukaryota</taxon>
        <taxon>Metamonada</taxon>
        <taxon>Preaxostyla</taxon>
        <taxon>Paratrimastigidae</taxon>
        <taxon>Paratrimastix</taxon>
    </lineage>
</organism>
<feature type="region of interest" description="Disordered" evidence="2">
    <location>
        <begin position="881"/>
        <end position="900"/>
    </location>
</feature>
<proteinExistence type="predicted"/>
<evidence type="ECO:0000256" key="1">
    <source>
        <dbReference type="ARBA" id="ARBA00022581"/>
    </source>
</evidence>
<feature type="compositionally biased region" description="Pro residues" evidence="2">
    <location>
        <begin position="705"/>
        <end position="715"/>
    </location>
</feature>
<keyword evidence="1" id="KW-0945">Host-virus interaction</keyword>
<feature type="compositionally biased region" description="Pro residues" evidence="2">
    <location>
        <begin position="891"/>
        <end position="900"/>
    </location>
</feature>
<gene>
    <name evidence="3" type="ORF">PAPYR_9712</name>
</gene>
<accession>A0ABQ8UDE7</accession>
<protein>
    <submittedName>
        <fullName evidence="3">Uncharacterized protein</fullName>
    </submittedName>
</protein>
<keyword evidence="4" id="KW-1185">Reference proteome</keyword>
<feature type="region of interest" description="Disordered" evidence="2">
    <location>
        <begin position="684"/>
        <end position="757"/>
    </location>
</feature>
<feature type="region of interest" description="Disordered" evidence="2">
    <location>
        <begin position="1187"/>
        <end position="1283"/>
    </location>
</feature>
<feature type="compositionally biased region" description="Polar residues" evidence="2">
    <location>
        <begin position="722"/>
        <end position="732"/>
    </location>
</feature>
<feature type="region of interest" description="Disordered" evidence="2">
    <location>
        <begin position="429"/>
        <end position="450"/>
    </location>
</feature>
<sequence>MKKPERMGLRLYANLNLYPPLSDFFDDDSLPLSMEKPSKTIEEFNQNHKNELAALRSHVRDVLHGNVDPLASDPDSASRYEKDGIRAFRLLESLVGETCDILAFFHGHGCLSQNGGLLLCAFGGEPVRWSPATKESAEALLNPASTPKEILSLLEPHQREWLDLGKYLKLYLLSQVEKRNHANITILISACHSGLLRKLFDDPRIQELSLGIYFACGPKEEAEGGGQLIQLLLGSCPTCEREHRHKPSAFALATQTYLDRGVCGQVFPNSKIIPARGGPTDLPPVLGSPLVSYSKQLDKFQAKYRATLREFPLGDASCIFCRYQNESSAKGPSKAVRFSPNTSAVRNLLGPAAPAPAEVATAAAAAAAAATAVARKNQLLHRISNGLSSTSVLTVYLADWEARPRAPSVVDQVVALFKGKKDVWEITSSCPQADATPPPGTSPAPPVPDQSVPTWDECMGSLRELLQQMSRLTERHPTNPPCLTVIADPDRGKQIFRLLEVLIPQGLQQLDKIALAIFAVEDATSPATFLRFLDGQSPQGQFRQYVTPAYAALHTGSIFERLAVSPSWGLDELRPQSPRATQETENEILYHRISYYCSISPHLREVSRRSTSIPNHVDLVLLNTHRFHLGWGEHGVSASAAPDQNFPAEWLRRFQGANSSNILDILDDAVSNWTVTTVTPAVAQSPEGVTPPGGPEVALPLAAAHPPPAPDPPMSPEMRASATASTPTMQQLSPPPSAPKPDIATTRAGQSVPPTAGPAAAMLITSAENQGPLAVGSQKPHLDLVDLIEVPGQSERSFQSCVAMALHSIPSPPSELLVHALEMMLRQELPYVLEAYNAKQYAKNLEHHAVCELNVYWLALANVLQRPVLVYFEDDSDHPPASIATGTAPPSVSPTSPPSSGPLLFEEIPHAFTVVPLRTSSREKPLALSCHRDQQGFFFRLLTQQHPESQYRFPLPQPPENIAVHIHRHISQGDKGEFEIQCTPEPPPTISVTELQADLYVSTITRYSPNLAHPREVIPAPYTCPGQLAAPPSNFISCAAVALSPSSSSPSSAPQPLVRLLQRQVAEELDAHKDAYGLSVLTLKEQRESVSRVLTGHPDVEARHFLALATVLQIPIDLYPPNSERPERPTIRIRGLGNRGLLATPCCCRFGPTRPIPCPRPTSPQELQRELQRRIAFAWNAEGDGFQVLRDSSNEPPPNFVPTDPETAPPPPPPPPPPAQHPPPSDDEIRKRAPSSSICGGLTGLPCGGADPTCAFEKPTGVENPNESPGRMQPCDSTEKIGK</sequence>
<feature type="compositionally biased region" description="Low complexity" evidence="2">
    <location>
        <begin position="686"/>
        <end position="704"/>
    </location>
</feature>
<feature type="compositionally biased region" description="Pro residues" evidence="2">
    <location>
        <begin position="1207"/>
        <end position="1223"/>
    </location>
</feature>
<evidence type="ECO:0000313" key="3">
    <source>
        <dbReference type="EMBL" id="KAJ4455374.1"/>
    </source>
</evidence>
<comment type="caution">
    <text evidence="3">The sequence shown here is derived from an EMBL/GenBank/DDBJ whole genome shotgun (WGS) entry which is preliminary data.</text>
</comment>
<feature type="compositionally biased region" description="Pro residues" evidence="2">
    <location>
        <begin position="436"/>
        <end position="448"/>
    </location>
</feature>